<dbReference type="OrthoDB" id="6402405at2"/>
<proteinExistence type="predicted"/>
<protein>
    <submittedName>
        <fullName evidence="1">Mu-like prophage protein gpG</fullName>
    </submittedName>
</protein>
<organism evidence="1 2">
    <name type="scientific">Phocoenobacter uteri</name>
    <dbReference type="NCBI Taxonomy" id="146806"/>
    <lineage>
        <taxon>Bacteria</taxon>
        <taxon>Pseudomonadati</taxon>
        <taxon>Pseudomonadota</taxon>
        <taxon>Gammaproteobacteria</taxon>
        <taxon>Pasteurellales</taxon>
        <taxon>Pasteurellaceae</taxon>
        <taxon>Phocoenobacter</taxon>
    </lineage>
</organism>
<dbReference type="AlphaFoldDB" id="A0A379C9X8"/>
<dbReference type="RefSeq" id="WP_115315566.1">
    <property type="nucleotide sequence ID" value="NZ_LWIF01000001.1"/>
</dbReference>
<sequence length="153" mass="17341">MSDLTQADQITARFDALLKSIAPPQRKALAREIGKKLAQSNRLRIQRQQNPDGTAFVQRKKRVKTKKGKIKRAAMFKKLRLARFMKQTAKSSGVEVGYSGQNAFIASRHQFGKVGVVDKKKGIKHKYDQRELLGFSDNDLQMVEEEILRVLSG</sequence>
<name>A0A379C9X8_9PAST</name>
<reference evidence="1 2" key="1">
    <citation type="submission" date="2018-06" db="EMBL/GenBank/DDBJ databases">
        <authorList>
            <consortium name="Pathogen Informatics"/>
            <person name="Doyle S."/>
        </authorList>
    </citation>
    <scope>NUCLEOTIDE SEQUENCE [LARGE SCALE GENOMIC DNA]</scope>
    <source>
        <strain evidence="1 2">NCTC12872</strain>
    </source>
</reference>
<accession>A0A379C9X8</accession>
<gene>
    <name evidence="1" type="ORF">NCTC12872_01046</name>
</gene>
<dbReference type="Proteomes" id="UP000255417">
    <property type="component" value="Unassembled WGS sequence"/>
</dbReference>
<dbReference type="Pfam" id="PF05069">
    <property type="entry name" value="Phage_tail_S"/>
    <property type="match status" value="1"/>
</dbReference>
<dbReference type="NCBIfam" id="TIGR01635">
    <property type="entry name" value="tail_comp_S"/>
    <property type="match status" value="1"/>
</dbReference>
<dbReference type="InterPro" id="IPR006522">
    <property type="entry name" value="Phage_virion_morphogenesis"/>
</dbReference>
<keyword evidence="2" id="KW-1185">Reference proteome</keyword>
<evidence type="ECO:0000313" key="1">
    <source>
        <dbReference type="EMBL" id="SUB59071.1"/>
    </source>
</evidence>
<dbReference type="EMBL" id="UGTA01000001">
    <property type="protein sequence ID" value="SUB59071.1"/>
    <property type="molecule type" value="Genomic_DNA"/>
</dbReference>
<evidence type="ECO:0000313" key="2">
    <source>
        <dbReference type="Proteomes" id="UP000255417"/>
    </source>
</evidence>